<dbReference type="Gene3D" id="3.20.20.80">
    <property type="entry name" value="Glycosidases"/>
    <property type="match status" value="1"/>
</dbReference>
<dbReference type="Pfam" id="PF22582">
    <property type="entry name" value="Amylosucrase_C-like"/>
    <property type="match status" value="1"/>
</dbReference>
<sequence length="653" mass="72363">MPLPEKAIRRARRSEAEGGDDLADVVAGLGPDRRQTLEVRLERWWPDVHEGLAAVYPADRLDELEMRLKRLVTEAFRDRDPELSRVDLARTLDPGWFQSERMVGYACYADRFAGTLDGVREHIDYLRELGVTYLHLMPILRPREGDNDGGYAVADYRSVRPDLGGIEDLRALAGELRANGISLVADLVLNHVAREHAWARAARAGDARYRDYFYVYDDRSMPDAFERSLPEVFPDFAPGNFTWDDELAGWVWTTFNAWQWDVNWSNPDVFVEYADIVMFLAGNGVEVLRLDAIAFTWKELGTTCQNRPQVHAITQALRALVRIAAPAVIFKAEAIVAPRDLVHYLGQGAHHGKVSDLAYHNSLMVQVWSMLAAKDVRLAVRALQAMPPVPASTAWITYLRCHDDIGWAIDDGDAAAVGLDGYLHRAFLSDWYSGEFPGSPAEGMVFQHNPATGDRRISGSAAALVGIDRAVRGGDEAAVQRGVDRLLLAHAIVVGFGGIPVLWMGDELALGNDEHWAEEPGHADDNRWVHRPRMPWAVAGARHVAGTLPERVFAGVRHLVQIRGRTPHLHASVAAQVLDASDPGVLAVLRRHPLGPFLALYNVTDDWRPFPGHRLAELGLASAHDVLGGRDVAPGEDGNLWLAPLASHWLVVC</sequence>
<protein>
    <submittedName>
        <fullName evidence="2">Alpha-amylase family protein</fullName>
    </submittedName>
</protein>
<comment type="caution">
    <text evidence="2">The sequence shown here is derived from an EMBL/GenBank/DDBJ whole genome shotgun (WGS) entry which is preliminary data.</text>
</comment>
<dbReference type="InterPro" id="IPR044077">
    <property type="entry name" value="Amylosucrase"/>
</dbReference>
<dbReference type="Proteomes" id="UP001232536">
    <property type="component" value="Unassembled WGS sequence"/>
</dbReference>
<dbReference type="Gene3D" id="1.10.1740.10">
    <property type="match status" value="1"/>
</dbReference>
<name>A0ABT9DF70_9CELL</name>
<dbReference type="Gene3D" id="3.90.400.10">
    <property type="entry name" value="Oligo-1,6-glucosidase, Domain 2"/>
    <property type="match status" value="1"/>
</dbReference>
<dbReference type="InterPro" id="IPR055218">
    <property type="entry name" value="Amylosucrase_C"/>
</dbReference>
<keyword evidence="3" id="KW-1185">Reference proteome</keyword>
<dbReference type="InterPro" id="IPR006047">
    <property type="entry name" value="GH13_cat_dom"/>
</dbReference>
<dbReference type="InterPro" id="IPR045857">
    <property type="entry name" value="O16G_dom_2"/>
</dbReference>
<evidence type="ECO:0000259" key="1">
    <source>
        <dbReference type="SMART" id="SM00642"/>
    </source>
</evidence>
<dbReference type="PANTHER" id="PTHR10357">
    <property type="entry name" value="ALPHA-AMYLASE FAMILY MEMBER"/>
    <property type="match status" value="1"/>
</dbReference>
<dbReference type="CDD" id="cd11324">
    <property type="entry name" value="AmyAc_Amylosucrase"/>
    <property type="match status" value="1"/>
</dbReference>
<evidence type="ECO:0000313" key="2">
    <source>
        <dbReference type="EMBL" id="MDO8108192.1"/>
    </source>
</evidence>
<dbReference type="Pfam" id="PF00128">
    <property type="entry name" value="Alpha-amylase"/>
    <property type="match status" value="1"/>
</dbReference>
<dbReference type="Gene3D" id="2.60.40.1180">
    <property type="entry name" value="Golgi alpha-mannosidase II"/>
    <property type="match status" value="1"/>
</dbReference>
<dbReference type="PANTHER" id="PTHR10357:SF213">
    <property type="entry name" value="ALPHA AMYLASE CATALYTIC REGION"/>
    <property type="match status" value="1"/>
</dbReference>
<evidence type="ECO:0000313" key="3">
    <source>
        <dbReference type="Proteomes" id="UP001232536"/>
    </source>
</evidence>
<gene>
    <name evidence="2" type="ORF">Q6348_13410</name>
</gene>
<dbReference type="InterPro" id="IPR013780">
    <property type="entry name" value="Glyco_hydro_b"/>
</dbReference>
<accession>A0ABT9DF70</accession>
<dbReference type="SMART" id="SM00642">
    <property type="entry name" value="Aamy"/>
    <property type="match status" value="1"/>
</dbReference>
<feature type="domain" description="Glycosyl hydrolase family 13 catalytic" evidence="1">
    <location>
        <begin position="106"/>
        <end position="542"/>
    </location>
</feature>
<proteinExistence type="predicted"/>
<dbReference type="SUPFAM" id="SSF51445">
    <property type="entry name" value="(Trans)glycosidases"/>
    <property type="match status" value="1"/>
</dbReference>
<dbReference type="InterPro" id="IPR017853">
    <property type="entry name" value="GH"/>
</dbReference>
<organism evidence="2 3">
    <name type="scientific">Actinotalea lenta</name>
    <dbReference type="NCBI Taxonomy" id="3064654"/>
    <lineage>
        <taxon>Bacteria</taxon>
        <taxon>Bacillati</taxon>
        <taxon>Actinomycetota</taxon>
        <taxon>Actinomycetes</taxon>
        <taxon>Micrococcales</taxon>
        <taxon>Cellulomonadaceae</taxon>
        <taxon>Actinotalea</taxon>
    </lineage>
</organism>
<dbReference type="RefSeq" id="WP_304601779.1">
    <property type="nucleotide sequence ID" value="NZ_JAUQYO010000001.1"/>
</dbReference>
<reference evidence="2 3" key="1">
    <citation type="submission" date="2023-07" db="EMBL/GenBank/DDBJ databases">
        <title>Description of novel actinomycetes strains, isolated from tidal flat sediment.</title>
        <authorList>
            <person name="Lu C."/>
        </authorList>
    </citation>
    <scope>NUCLEOTIDE SEQUENCE [LARGE SCALE GENOMIC DNA]</scope>
    <source>
        <strain evidence="2 3">SYSU T00b441</strain>
    </source>
</reference>
<dbReference type="EMBL" id="JAUQYP010000001">
    <property type="protein sequence ID" value="MDO8108192.1"/>
    <property type="molecule type" value="Genomic_DNA"/>
</dbReference>